<name>A0A7Z7FCH4_9EURY</name>
<keyword evidence="2" id="KW-1185">Reference proteome</keyword>
<evidence type="ECO:0000313" key="2">
    <source>
        <dbReference type="Proteomes" id="UP000199259"/>
    </source>
</evidence>
<sequence>MTLEDELFKVKESTVEELNDVLLQKIDEALIDEYPVTGMHQFYAESFEYKDYGYNIAINMFFNMEKFGEVCCCKDSLFLGVTPCQDSVVLCDEARKWSKNYSFLCFSQHIGKNNVNDIILDAHSKVRGQVDSLLKKQKSSIIEMQRIR</sequence>
<proteinExistence type="predicted"/>
<accession>A0A7Z7FCH4</accession>
<organism evidence="1 2">
    <name type="scientific">Methanolobus vulcani</name>
    <dbReference type="NCBI Taxonomy" id="38026"/>
    <lineage>
        <taxon>Archaea</taxon>
        <taxon>Methanobacteriati</taxon>
        <taxon>Methanobacteriota</taxon>
        <taxon>Stenosarchaea group</taxon>
        <taxon>Methanomicrobia</taxon>
        <taxon>Methanosarcinales</taxon>
        <taxon>Methanosarcinaceae</taxon>
        <taxon>Methanolobus</taxon>
    </lineage>
</organism>
<dbReference type="AlphaFoldDB" id="A0A7Z7FCH4"/>
<dbReference type="RefSeq" id="WP_091709632.1">
    <property type="nucleotide sequence ID" value="NZ_FNCA01000003.1"/>
</dbReference>
<evidence type="ECO:0000313" key="1">
    <source>
        <dbReference type="EMBL" id="SDF73810.1"/>
    </source>
</evidence>
<reference evidence="1 2" key="1">
    <citation type="submission" date="2016-10" db="EMBL/GenBank/DDBJ databases">
        <authorList>
            <person name="Varghese N."/>
            <person name="Submissions S."/>
        </authorList>
    </citation>
    <scope>NUCLEOTIDE SEQUENCE [LARGE SCALE GENOMIC DNA]</scope>
    <source>
        <strain evidence="1 2">PL 12/M</strain>
    </source>
</reference>
<comment type="caution">
    <text evidence="1">The sequence shown here is derived from an EMBL/GenBank/DDBJ whole genome shotgun (WGS) entry which is preliminary data.</text>
</comment>
<gene>
    <name evidence="1" type="ORF">SAMN04488589_1291</name>
</gene>
<dbReference type="EMBL" id="FNCA01000003">
    <property type="protein sequence ID" value="SDF73810.1"/>
    <property type="molecule type" value="Genomic_DNA"/>
</dbReference>
<dbReference type="Proteomes" id="UP000199259">
    <property type="component" value="Unassembled WGS sequence"/>
</dbReference>
<protein>
    <submittedName>
        <fullName evidence="1">Uncharacterized protein</fullName>
    </submittedName>
</protein>